<evidence type="ECO:0000313" key="2">
    <source>
        <dbReference type="EMBL" id="VVC28136.1"/>
    </source>
</evidence>
<dbReference type="SUPFAM" id="SSF56672">
    <property type="entry name" value="DNA/RNA polymerases"/>
    <property type="match status" value="1"/>
</dbReference>
<dbReference type="GO" id="GO:0004527">
    <property type="term" value="F:exonuclease activity"/>
    <property type="evidence" value="ECO:0007669"/>
    <property type="project" value="UniProtKB-KW"/>
</dbReference>
<protein>
    <submittedName>
        <fullName evidence="2">Endonuclease/exonuclease/phosphatase,Reverse transcriptase domain</fullName>
    </submittedName>
</protein>
<keyword evidence="2" id="KW-0269">Exonuclease</keyword>
<feature type="domain" description="Reverse transcriptase" evidence="1">
    <location>
        <begin position="289"/>
        <end position="585"/>
    </location>
</feature>
<dbReference type="Proteomes" id="UP000325440">
    <property type="component" value="Unassembled WGS sequence"/>
</dbReference>
<gene>
    <name evidence="2" type="ORF">CINCED_3A020636</name>
</gene>
<dbReference type="GO" id="GO:0003964">
    <property type="term" value="F:RNA-directed DNA polymerase activity"/>
    <property type="evidence" value="ECO:0007669"/>
    <property type="project" value="UniProtKB-KW"/>
</dbReference>
<keyword evidence="2" id="KW-0808">Transferase</keyword>
<dbReference type="AlphaFoldDB" id="A0A5E4M7F4"/>
<name>A0A5E4M7F4_9HEMI</name>
<dbReference type="InterPro" id="IPR052560">
    <property type="entry name" value="RdDP_mobile_element"/>
</dbReference>
<keyword evidence="2" id="KW-0548">Nucleotidyltransferase</keyword>
<proteinExistence type="predicted"/>
<dbReference type="InterPro" id="IPR000477">
    <property type="entry name" value="RT_dom"/>
</dbReference>
<dbReference type="InterPro" id="IPR005135">
    <property type="entry name" value="Endo/exonuclease/phosphatase"/>
</dbReference>
<accession>A0A5E4M7F4</accession>
<keyword evidence="2" id="KW-0540">Nuclease</keyword>
<dbReference type="PROSITE" id="PS50878">
    <property type="entry name" value="RT_POL"/>
    <property type="match status" value="1"/>
</dbReference>
<dbReference type="Pfam" id="PF14529">
    <property type="entry name" value="Exo_endo_phos_2"/>
    <property type="match status" value="1"/>
</dbReference>
<dbReference type="InterPro" id="IPR043502">
    <property type="entry name" value="DNA/RNA_pol_sf"/>
</dbReference>
<dbReference type="PANTHER" id="PTHR36688:SF1">
    <property type="entry name" value="ENDONUCLEASE_EXONUCLEASE_PHOSPHATASE DOMAIN-CONTAINING PROTEIN"/>
    <property type="match status" value="1"/>
</dbReference>
<dbReference type="PANTHER" id="PTHR36688">
    <property type="entry name" value="ENDO/EXONUCLEASE/PHOSPHATASE DOMAIN-CONTAINING PROTEIN"/>
    <property type="match status" value="1"/>
</dbReference>
<dbReference type="OrthoDB" id="6618980at2759"/>
<evidence type="ECO:0000259" key="1">
    <source>
        <dbReference type="PROSITE" id="PS50878"/>
    </source>
</evidence>
<keyword evidence="3" id="KW-1185">Reference proteome</keyword>
<dbReference type="GO" id="GO:0004519">
    <property type="term" value="F:endonuclease activity"/>
    <property type="evidence" value="ECO:0007669"/>
    <property type="project" value="UniProtKB-KW"/>
</dbReference>
<evidence type="ECO:0000313" key="3">
    <source>
        <dbReference type="Proteomes" id="UP000325440"/>
    </source>
</evidence>
<dbReference type="InterPro" id="IPR036691">
    <property type="entry name" value="Endo/exonu/phosph_ase_sf"/>
</dbReference>
<keyword evidence="2" id="KW-0378">Hydrolase</keyword>
<keyword evidence="2" id="KW-0695">RNA-directed DNA polymerase</keyword>
<keyword evidence="2" id="KW-0255">Endonuclease</keyword>
<dbReference type="Gene3D" id="3.60.10.10">
    <property type="entry name" value="Endonuclease/exonuclease/phosphatase"/>
    <property type="match status" value="1"/>
</dbReference>
<organism evidence="2 3">
    <name type="scientific">Cinara cedri</name>
    <dbReference type="NCBI Taxonomy" id="506608"/>
    <lineage>
        <taxon>Eukaryota</taxon>
        <taxon>Metazoa</taxon>
        <taxon>Ecdysozoa</taxon>
        <taxon>Arthropoda</taxon>
        <taxon>Hexapoda</taxon>
        <taxon>Insecta</taxon>
        <taxon>Pterygota</taxon>
        <taxon>Neoptera</taxon>
        <taxon>Paraneoptera</taxon>
        <taxon>Hemiptera</taxon>
        <taxon>Sternorrhyncha</taxon>
        <taxon>Aphidomorpha</taxon>
        <taxon>Aphidoidea</taxon>
        <taxon>Aphididae</taxon>
        <taxon>Lachninae</taxon>
        <taxon>Cinara</taxon>
    </lineage>
</organism>
<reference evidence="2 3" key="1">
    <citation type="submission" date="2019-08" db="EMBL/GenBank/DDBJ databases">
        <authorList>
            <person name="Alioto T."/>
            <person name="Alioto T."/>
            <person name="Gomez Garrido J."/>
        </authorList>
    </citation>
    <scope>NUCLEOTIDE SEQUENCE [LARGE SCALE GENOMIC DNA]</scope>
</reference>
<sequence length="718" mass="81653">MSSSTSNSFLILLFNSNGLKNHSNELQIVLQEKRIDIALITETQLTKYSHIPIPGYQLLKTNHPDNTAHGGAAIYIKSSLSFQALPNYYQPHLQYCAILLHLNNIPTTVAAIYSPPRHNINIQNYIQYFSTLSQNFIIGGDYNAKHLSWGCRTNNPRGMVLYNFINLKDYTILASPGPIYWPTSLRKKPDILDIFVSNIPHNLFCSTTNLLEPCSNHSAVLLTISVNPPIRPSLPKIFHHSTDRLKFHNLVDQNVKLQVSLKSPQEIDTVINNLTNIIQSAAWASGLTNTQFQNVAPSVPEHIRIFISNKRRARALYQRSRLPSHKHIYNNLSNSLKKILAKHKNLSITNYLTNLSPKNGSLWSATKRLLKYKPPLVPIKNPHGEFASTYAVKAQLFKDHLTEIFTPHPDIHTPLHTDTVKRFLDVPLRCFPQLVDAISFSLEKKSYCSCVFLDISEAFDRVRVGTSFSGIGKINSGVPQGSVLSPTLFNIYVADQPTSPYTTVAEFADDKAIISIHENPLIASQYLQVHLDLMSDWYKKWRIKVNQSKSLHTTFTIRILYFPSVSLDNIQLPPSQSAKYLGLTIDRRLTWSHHIKIKKLALNARLRILKTLISNNKHNSLNVKLLIYKSLLKPIWTYGLQLWGNAKKFNTNKIQTLQNKILRKITNSPPYITNLTLHSDLKIKTVHEEAVSFYKRFHSKLPFHINPLISNLSSLTIP</sequence>
<dbReference type="Pfam" id="PF00078">
    <property type="entry name" value="RVT_1"/>
    <property type="match status" value="1"/>
</dbReference>
<dbReference type="SUPFAM" id="SSF56219">
    <property type="entry name" value="DNase I-like"/>
    <property type="match status" value="1"/>
</dbReference>
<dbReference type="EMBL" id="CABPRJ010000478">
    <property type="protein sequence ID" value="VVC28136.1"/>
    <property type="molecule type" value="Genomic_DNA"/>
</dbReference>